<reference evidence="2 3" key="2">
    <citation type="submission" date="2015-05" db="EMBL/GenBank/DDBJ databases">
        <authorList>
            <person name="Morales-Cruz A."/>
            <person name="Amrine K.C."/>
            <person name="Cantu D."/>
        </authorList>
    </citation>
    <scope>NUCLEOTIDE SEQUENCE [LARGE SCALE GENOMIC DNA]</scope>
    <source>
        <strain evidence="2">UCRPC4</strain>
    </source>
</reference>
<reference evidence="2 3" key="1">
    <citation type="submission" date="2015-05" db="EMBL/GenBank/DDBJ databases">
        <title>Distinctive expansion of gene families associated with plant cell wall degradation and secondary metabolism in the genomes of grapevine trunk pathogens.</title>
        <authorList>
            <person name="Lawrence D.P."/>
            <person name="Travadon R."/>
            <person name="Rolshausen P.E."/>
            <person name="Baumgartner K."/>
        </authorList>
    </citation>
    <scope>NUCLEOTIDE SEQUENCE [LARGE SCALE GENOMIC DNA]</scope>
    <source>
        <strain evidence="2">UCRPC4</strain>
    </source>
</reference>
<dbReference type="InterPro" id="IPR029069">
    <property type="entry name" value="HotDog_dom_sf"/>
</dbReference>
<dbReference type="PANTHER" id="PTHR47260">
    <property type="entry name" value="UPF0644 PROTEIN PB2B4.06"/>
    <property type="match status" value="1"/>
</dbReference>
<accession>A0A0G2GG30</accession>
<dbReference type="Pfam" id="PF03061">
    <property type="entry name" value="4HBT"/>
    <property type="match status" value="1"/>
</dbReference>
<gene>
    <name evidence="2" type="ORF">UCRPC4_g03288</name>
</gene>
<protein>
    <submittedName>
        <fullName evidence="2">Putative thioesterase family protein</fullName>
    </submittedName>
</protein>
<evidence type="ECO:0000259" key="1">
    <source>
        <dbReference type="Pfam" id="PF03061"/>
    </source>
</evidence>
<comment type="caution">
    <text evidence="2">The sequence shown here is derived from an EMBL/GenBank/DDBJ whole genome shotgun (WGS) entry which is preliminary data.</text>
</comment>
<feature type="domain" description="Thioesterase" evidence="1">
    <location>
        <begin position="180"/>
        <end position="232"/>
    </location>
</feature>
<dbReference type="OrthoDB" id="506431at2759"/>
<sequence>MRAIPRRQFLRAIPRTFVRRQHHQHHKTYFQTPTQAPVAAASEAAQSTGRARSWWSWLSSTVVATTTGAALGLGGALALITWDYLQEVYEVGSDEDLDMLESIEEIFNDHIGVIQLRENPDYQEIQPYWHLSPDEQKHSMIPGPLNGTRGIVWKMFWNEKLKSITIFVFFGNGSEGWPDVVHGGMLSTVLDEALGRVAANTFPANMATNSRLDIAFVKPVRPGTIYQIRAHPDDLILDMKNGIASVPDTEERKREATILGVLLDEAVDGPNSQETTLVEAKGTYVAVSAETNNATAE</sequence>
<dbReference type="PANTHER" id="PTHR47260:SF1">
    <property type="entry name" value="UPF0644 PROTEIN PB2B4.06"/>
    <property type="match status" value="1"/>
</dbReference>
<dbReference type="SUPFAM" id="SSF54637">
    <property type="entry name" value="Thioesterase/thiol ester dehydrase-isomerase"/>
    <property type="match status" value="1"/>
</dbReference>
<dbReference type="EMBL" id="LCWF01000076">
    <property type="protein sequence ID" value="KKY22593.1"/>
    <property type="molecule type" value="Genomic_DNA"/>
</dbReference>
<evidence type="ECO:0000313" key="3">
    <source>
        <dbReference type="Proteomes" id="UP000053317"/>
    </source>
</evidence>
<name>A0A0G2GG30_PHACM</name>
<dbReference type="Gene3D" id="3.10.129.10">
    <property type="entry name" value="Hotdog Thioesterase"/>
    <property type="match status" value="1"/>
</dbReference>
<proteinExistence type="predicted"/>
<dbReference type="InterPro" id="IPR006683">
    <property type="entry name" value="Thioestr_dom"/>
</dbReference>
<organism evidence="2 3">
    <name type="scientific">Phaeomoniella chlamydospora</name>
    <name type="common">Phaeoacremonium chlamydosporum</name>
    <dbReference type="NCBI Taxonomy" id="158046"/>
    <lineage>
        <taxon>Eukaryota</taxon>
        <taxon>Fungi</taxon>
        <taxon>Dikarya</taxon>
        <taxon>Ascomycota</taxon>
        <taxon>Pezizomycotina</taxon>
        <taxon>Eurotiomycetes</taxon>
        <taxon>Chaetothyriomycetidae</taxon>
        <taxon>Phaeomoniellales</taxon>
        <taxon>Phaeomoniellaceae</taxon>
        <taxon>Phaeomoniella</taxon>
    </lineage>
</organism>
<dbReference type="AlphaFoldDB" id="A0A0G2GG30"/>
<dbReference type="Proteomes" id="UP000053317">
    <property type="component" value="Unassembled WGS sequence"/>
</dbReference>
<evidence type="ECO:0000313" key="2">
    <source>
        <dbReference type="EMBL" id="KKY22593.1"/>
    </source>
</evidence>
<keyword evidence="3" id="KW-1185">Reference proteome</keyword>
<dbReference type="InterPro" id="IPR052061">
    <property type="entry name" value="PTE-AB_protein"/>
</dbReference>